<gene>
    <name evidence="1" type="ORF">BCAL_0918</name>
</gene>
<protein>
    <recommendedName>
        <fullName evidence="3">Nucleotidyl transferase AbiEii/AbiGii toxin family protein</fullName>
    </recommendedName>
</protein>
<dbReference type="Pfam" id="PF08843">
    <property type="entry name" value="AbiEii"/>
    <property type="match status" value="1"/>
</dbReference>
<dbReference type="eggNOG" id="ENOG5032T81">
    <property type="taxonomic scope" value="Bacteria"/>
</dbReference>
<dbReference type="STRING" id="1437609.BCAL_0918"/>
<evidence type="ECO:0000313" key="2">
    <source>
        <dbReference type="Proteomes" id="UP000029072"/>
    </source>
</evidence>
<name>A0A087A7A9_9BIFI</name>
<proteinExistence type="predicted"/>
<dbReference type="AlphaFoldDB" id="A0A087A7A9"/>
<evidence type="ECO:0000313" key="1">
    <source>
        <dbReference type="EMBL" id="KFI54659.1"/>
    </source>
</evidence>
<reference evidence="1 2" key="1">
    <citation type="submission" date="2014-03" db="EMBL/GenBank/DDBJ databases">
        <title>Genomics of Bifidobacteria.</title>
        <authorList>
            <person name="Ventura M."/>
            <person name="Milani C."/>
            <person name="Lugli G.A."/>
        </authorList>
    </citation>
    <scope>NUCLEOTIDE SEQUENCE [LARGE SCALE GENOMIC DNA]</scope>
    <source>
        <strain evidence="1 2">DSM 23973</strain>
    </source>
</reference>
<dbReference type="RefSeq" id="WP_052119317.1">
    <property type="nucleotide sequence ID" value="NZ_JDUV01000028.1"/>
</dbReference>
<comment type="caution">
    <text evidence="1">The sequence shown here is derived from an EMBL/GenBank/DDBJ whole genome shotgun (WGS) entry which is preliminary data.</text>
</comment>
<organism evidence="1 2">
    <name type="scientific">Bifidobacterium callitrichos DSM 23973</name>
    <dbReference type="NCBI Taxonomy" id="1437609"/>
    <lineage>
        <taxon>Bacteria</taxon>
        <taxon>Bacillati</taxon>
        <taxon>Actinomycetota</taxon>
        <taxon>Actinomycetes</taxon>
        <taxon>Bifidobacteriales</taxon>
        <taxon>Bifidobacteriaceae</taxon>
        <taxon>Bifidobacterium</taxon>
    </lineage>
</organism>
<evidence type="ECO:0008006" key="3">
    <source>
        <dbReference type="Google" id="ProtNLM"/>
    </source>
</evidence>
<accession>A0A087A7A9</accession>
<dbReference type="Proteomes" id="UP000029072">
    <property type="component" value="Unassembled WGS sequence"/>
</dbReference>
<dbReference type="InterPro" id="IPR014942">
    <property type="entry name" value="AbiEii"/>
</dbReference>
<sequence length="306" mass="34889">MANDHYTNGLAVEQAIKAAAKSEHQRHPERNIADIIRQMHHDRFLSRVFSEDEHSEWVLKGGSAMLARIPTTRRTLDADLFEQGYDLDQSLEDLKRLASKDLHDFFTFTFDSVTPIAQGDNQPYLDGYRVVFRMSLGTKELSNIHVDLVTHQGALQNVEVISPRNLPALIKKLESHQYRLYPIANQIADKACAVVERISGRESTRIKDLVDLIIIANTQDCNATELSEALRSECHRRHLPFPLVFHVPGSWKTSQFRKTAASTPARSYDLEEAEDLVIRFLNVPISDGTPSTHWNHADLRWETPDE</sequence>
<dbReference type="EMBL" id="JGYS01000007">
    <property type="protein sequence ID" value="KFI54659.1"/>
    <property type="molecule type" value="Genomic_DNA"/>
</dbReference>
<dbReference type="OrthoDB" id="4084402at2"/>